<evidence type="ECO:0000256" key="1">
    <source>
        <dbReference type="ARBA" id="ARBA00022574"/>
    </source>
</evidence>
<dbReference type="GO" id="GO:0005774">
    <property type="term" value="C:vacuolar membrane"/>
    <property type="evidence" value="ECO:0007669"/>
    <property type="project" value="TreeGrafter"/>
</dbReference>
<dbReference type="OrthoDB" id="6265621at2759"/>
<gene>
    <name evidence="5" type="ORF">EB796_014812</name>
</gene>
<feature type="compositionally biased region" description="Polar residues" evidence="3">
    <location>
        <begin position="268"/>
        <end position="283"/>
    </location>
</feature>
<dbReference type="GO" id="GO:0035591">
    <property type="term" value="F:signaling adaptor activity"/>
    <property type="evidence" value="ECO:0007669"/>
    <property type="project" value="TreeGrafter"/>
</dbReference>
<evidence type="ECO:0000313" key="6">
    <source>
        <dbReference type="Proteomes" id="UP000593567"/>
    </source>
</evidence>
<evidence type="ECO:0000256" key="3">
    <source>
        <dbReference type="SAM" id="MobiDB-lite"/>
    </source>
</evidence>
<dbReference type="Pfam" id="PF17120">
    <property type="entry name" value="zf-RING_16"/>
    <property type="match status" value="1"/>
</dbReference>
<dbReference type="EMBL" id="VXIV02002190">
    <property type="protein sequence ID" value="KAF6026881.1"/>
    <property type="molecule type" value="Genomic_DNA"/>
</dbReference>
<dbReference type="GO" id="GO:0034198">
    <property type="term" value="P:cellular response to amino acid starvation"/>
    <property type="evidence" value="ECO:0007669"/>
    <property type="project" value="TreeGrafter"/>
</dbReference>
<dbReference type="Proteomes" id="UP000593567">
    <property type="component" value="Unassembled WGS sequence"/>
</dbReference>
<reference evidence="5" key="1">
    <citation type="submission" date="2020-06" db="EMBL/GenBank/DDBJ databases">
        <title>Draft genome of Bugula neritina, a colonial animal packing powerful symbionts and potential medicines.</title>
        <authorList>
            <person name="Rayko M."/>
        </authorList>
    </citation>
    <scope>NUCLEOTIDE SEQUENCE [LARGE SCALE GENOMIC DNA]</scope>
    <source>
        <strain evidence="5">Kwan_BN1</strain>
    </source>
</reference>
<feature type="domain" description="RWD" evidence="4">
    <location>
        <begin position="106"/>
        <end position="207"/>
    </location>
</feature>
<dbReference type="Pfam" id="PF05773">
    <property type="entry name" value="RWD"/>
    <property type="match status" value="1"/>
</dbReference>
<feature type="region of interest" description="Disordered" evidence="3">
    <location>
        <begin position="60"/>
        <end position="101"/>
    </location>
</feature>
<dbReference type="PANTHER" id="PTHR46170:SF1">
    <property type="entry name" value="GATOR COMPLEX PROTEIN WDR59"/>
    <property type="match status" value="1"/>
</dbReference>
<evidence type="ECO:0000256" key="2">
    <source>
        <dbReference type="ARBA" id="ARBA00022737"/>
    </source>
</evidence>
<dbReference type="PANTHER" id="PTHR46170">
    <property type="entry name" value="GATOR COMPLEX PROTEIN WDR59"/>
    <property type="match status" value="1"/>
</dbReference>
<dbReference type="GO" id="GO:1904263">
    <property type="term" value="P:positive regulation of TORC1 signaling"/>
    <property type="evidence" value="ECO:0007669"/>
    <property type="project" value="TreeGrafter"/>
</dbReference>
<protein>
    <submittedName>
        <fullName evidence="5">WDR59</fullName>
    </submittedName>
</protein>
<dbReference type="InterPro" id="IPR049567">
    <property type="entry name" value="WDR59-like"/>
</dbReference>
<accession>A0A7J7JML0</accession>
<comment type="caution">
    <text evidence="5">The sequence shown here is derived from an EMBL/GenBank/DDBJ whole genome shotgun (WGS) entry which is preliminary data.</text>
</comment>
<evidence type="ECO:0000259" key="4">
    <source>
        <dbReference type="PROSITE" id="PS50908"/>
    </source>
</evidence>
<sequence>MLWDIENLSSPEAKLTFVGYSDVVTEFQWRKSIIQGEYQLVTWSRDNTLRLCRYESSAKSKESGDEDKVDEASSPDEVVIPSKSPNRSKRDSSLTSPNGIGNTLQNELRSLSTIRNVKVRIELNERKCYVCITNKGDHRIVVVMSFPEDYPDGVAPNFRFDVGSTIEKSLQTKIIAELEEAARPLIVNNKACVEKCIHALCNFIEDLERKNILETDSARHQAVAYNKNIPYPRTCGATFCTDRLVTFQRPVHSAVQYTPRSLNEKPSTHTTYSSKTRSNFYGPSISRSPKDSVFSTYYKRHRAKKKEKSGPICVYNVASLLPVNKHLAAQYKITPSEASCSHNAEVAEKQGRRDLHQIWKILGEFMDKRLEANCEDIESGAPWATLPFGRPMIESIIQHYATIGDFQTLAMIVCMFPVPLPSPVVEKPQHHLQIPQLQRSSSTMKMGTSPSNSILSRSPPERPFLTIDTDVPNGWNSSRRRADSHNEYIERSSIQQADSEQAELQKHLSAISILNPKHHFLYNFYKTTYADLLYRWRMLNEREILMKTMTPDDDYTSNAIAIRCNTCHAETNKSWCHTCSPNNKPALQCALCRSSVRGPATLCINCRHGGHLQHFRSWFETENECPTGCGCPCLEFNAVE</sequence>
<feature type="compositionally biased region" description="Polar residues" evidence="3">
    <location>
        <begin position="435"/>
        <end position="456"/>
    </location>
</feature>
<evidence type="ECO:0000313" key="5">
    <source>
        <dbReference type="EMBL" id="KAF6026881.1"/>
    </source>
</evidence>
<name>A0A7J7JML0_BUGNE</name>
<dbReference type="AlphaFoldDB" id="A0A7J7JML0"/>
<dbReference type="InterPro" id="IPR049566">
    <property type="entry name" value="WDR59_RTC1-like_RING_Znf"/>
</dbReference>
<keyword evidence="6" id="KW-1185">Reference proteome</keyword>
<feature type="region of interest" description="Disordered" evidence="3">
    <location>
        <begin position="260"/>
        <end position="283"/>
    </location>
</feature>
<keyword evidence="1" id="KW-0853">WD repeat</keyword>
<proteinExistence type="predicted"/>
<dbReference type="PROSITE" id="PS50908">
    <property type="entry name" value="RWD"/>
    <property type="match status" value="1"/>
</dbReference>
<feature type="region of interest" description="Disordered" evidence="3">
    <location>
        <begin position="434"/>
        <end position="459"/>
    </location>
</feature>
<dbReference type="InterPro" id="IPR006575">
    <property type="entry name" value="RWD_dom"/>
</dbReference>
<dbReference type="GO" id="GO:0035859">
    <property type="term" value="C:Seh1-associated complex"/>
    <property type="evidence" value="ECO:0007669"/>
    <property type="project" value="TreeGrafter"/>
</dbReference>
<keyword evidence="2" id="KW-0677">Repeat</keyword>
<organism evidence="5 6">
    <name type="scientific">Bugula neritina</name>
    <name type="common">Brown bryozoan</name>
    <name type="synonym">Sertularia neritina</name>
    <dbReference type="NCBI Taxonomy" id="10212"/>
    <lineage>
        <taxon>Eukaryota</taxon>
        <taxon>Metazoa</taxon>
        <taxon>Spiralia</taxon>
        <taxon>Lophotrochozoa</taxon>
        <taxon>Bryozoa</taxon>
        <taxon>Gymnolaemata</taxon>
        <taxon>Cheilostomatida</taxon>
        <taxon>Flustrina</taxon>
        <taxon>Buguloidea</taxon>
        <taxon>Bugulidae</taxon>
        <taxon>Bugula</taxon>
    </lineage>
</organism>